<organism evidence="6 7">
    <name type="scientific">Brachybacterium massiliense</name>
    <dbReference type="NCBI Taxonomy" id="1755098"/>
    <lineage>
        <taxon>Bacteria</taxon>
        <taxon>Bacillati</taxon>
        <taxon>Actinomycetota</taxon>
        <taxon>Actinomycetes</taxon>
        <taxon>Micrococcales</taxon>
        <taxon>Dermabacteraceae</taxon>
        <taxon>Brachybacterium</taxon>
    </lineage>
</organism>
<feature type="domain" description="HTH gntR-type" evidence="5">
    <location>
        <begin position="7"/>
        <end position="75"/>
    </location>
</feature>
<feature type="compositionally biased region" description="Basic and acidic residues" evidence="4">
    <location>
        <begin position="114"/>
        <end position="135"/>
    </location>
</feature>
<protein>
    <submittedName>
        <fullName evidence="6">GntR family transcriptional regulator</fullName>
    </submittedName>
</protein>
<proteinExistence type="predicted"/>
<dbReference type="Proteomes" id="UP000742460">
    <property type="component" value="Unassembled WGS sequence"/>
</dbReference>
<dbReference type="Gene3D" id="1.10.10.10">
    <property type="entry name" value="Winged helix-like DNA-binding domain superfamily/Winged helix DNA-binding domain"/>
    <property type="match status" value="1"/>
</dbReference>
<dbReference type="GO" id="GO:0003700">
    <property type="term" value="F:DNA-binding transcription factor activity"/>
    <property type="evidence" value="ECO:0007669"/>
    <property type="project" value="InterPro"/>
</dbReference>
<feature type="region of interest" description="Disordered" evidence="4">
    <location>
        <begin position="110"/>
        <end position="135"/>
    </location>
</feature>
<dbReference type="InterPro" id="IPR036388">
    <property type="entry name" value="WH-like_DNA-bd_sf"/>
</dbReference>
<accession>A0A921MUV1</accession>
<evidence type="ECO:0000256" key="2">
    <source>
        <dbReference type="ARBA" id="ARBA00023125"/>
    </source>
</evidence>
<dbReference type="AlphaFoldDB" id="A0A921MUV1"/>
<reference evidence="6" key="2">
    <citation type="submission" date="2021-09" db="EMBL/GenBank/DDBJ databases">
        <authorList>
            <person name="Gilroy R."/>
        </authorList>
    </citation>
    <scope>NUCLEOTIDE SEQUENCE</scope>
    <source>
        <strain evidence="6">ChiGjej5B5-22894</strain>
    </source>
</reference>
<comment type="caution">
    <text evidence="6">The sequence shown here is derived from an EMBL/GenBank/DDBJ whole genome shotgun (WGS) entry which is preliminary data.</text>
</comment>
<keyword evidence="2" id="KW-0238">DNA-binding</keyword>
<evidence type="ECO:0000256" key="1">
    <source>
        <dbReference type="ARBA" id="ARBA00023015"/>
    </source>
</evidence>
<dbReference type="PROSITE" id="PS50949">
    <property type="entry name" value="HTH_GNTR"/>
    <property type="match status" value="1"/>
</dbReference>
<dbReference type="EMBL" id="DYUE01000064">
    <property type="protein sequence ID" value="HJG90551.1"/>
    <property type="molecule type" value="Genomic_DNA"/>
</dbReference>
<evidence type="ECO:0000313" key="6">
    <source>
        <dbReference type="EMBL" id="HJG90551.1"/>
    </source>
</evidence>
<keyword evidence="1" id="KW-0805">Transcription regulation</keyword>
<evidence type="ECO:0000313" key="7">
    <source>
        <dbReference type="Proteomes" id="UP000742460"/>
    </source>
</evidence>
<dbReference type="Pfam" id="PF00392">
    <property type="entry name" value="GntR"/>
    <property type="match status" value="1"/>
</dbReference>
<keyword evidence="3" id="KW-0804">Transcription</keyword>
<evidence type="ECO:0000256" key="3">
    <source>
        <dbReference type="ARBA" id="ARBA00023163"/>
    </source>
</evidence>
<dbReference type="CDD" id="cd07377">
    <property type="entry name" value="WHTH_GntR"/>
    <property type="match status" value="1"/>
</dbReference>
<gene>
    <name evidence="6" type="ORF">K8V81_02375</name>
</gene>
<dbReference type="PANTHER" id="PTHR38445:SF6">
    <property type="entry name" value="GNTR-FAMILY TRANSCRIPTIONAL REGULATOR"/>
    <property type="match status" value="1"/>
</dbReference>
<dbReference type="InterPro" id="IPR000524">
    <property type="entry name" value="Tscrpt_reg_HTH_GntR"/>
</dbReference>
<name>A0A921MUV1_9MICO</name>
<dbReference type="InterPro" id="IPR036390">
    <property type="entry name" value="WH_DNA-bd_sf"/>
</dbReference>
<reference evidence="6" key="1">
    <citation type="journal article" date="2021" name="PeerJ">
        <title>Extensive microbial diversity within the chicken gut microbiome revealed by metagenomics and culture.</title>
        <authorList>
            <person name="Gilroy R."/>
            <person name="Ravi A."/>
            <person name="Getino M."/>
            <person name="Pursley I."/>
            <person name="Horton D.L."/>
            <person name="Alikhan N.F."/>
            <person name="Baker D."/>
            <person name="Gharbi K."/>
            <person name="Hall N."/>
            <person name="Watson M."/>
            <person name="Adriaenssens E.M."/>
            <person name="Foster-Nyarko E."/>
            <person name="Jarju S."/>
            <person name="Secka A."/>
            <person name="Antonio M."/>
            <person name="Oren A."/>
            <person name="Chaudhuri R.R."/>
            <person name="La Ragione R."/>
            <person name="Hildebrand F."/>
            <person name="Pallen M.J."/>
        </authorList>
    </citation>
    <scope>NUCLEOTIDE SEQUENCE</scope>
    <source>
        <strain evidence="6">ChiGjej5B5-22894</strain>
    </source>
</reference>
<evidence type="ECO:0000256" key="4">
    <source>
        <dbReference type="SAM" id="MobiDB-lite"/>
    </source>
</evidence>
<dbReference type="PANTHER" id="PTHR38445">
    <property type="entry name" value="HTH-TYPE TRANSCRIPTIONAL REPRESSOR YTRA"/>
    <property type="match status" value="1"/>
</dbReference>
<evidence type="ECO:0000259" key="5">
    <source>
        <dbReference type="PROSITE" id="PS50949"/>
    </source>
</evidence>
<sequence length="135" mass="15276">MQFDSTLPIWLQLVTEFSRRIVVGLWPAGTKMPGVRGLAEELGVNPNTIQRALSELEREGLCRSERTSGRFVTEDTDRIDQLRAELAEGAADEFVSRARGVGLTRSQAQQLLTDRWDHHDHHRDDSPRPEGARDD</sequence>
<dbReference type="GO" id="GO:0003677">
    <property type="term" value="F:DNA binding"/>
    <property type="evidence" value="ECO:0007669"/>
    <property type="project" value="UniProtKB-KW"/>
</dbReference>
<dbReference type="SMART" id="SM00345">
    <property type="entry name" value="HTH_GNTR"/>
    <property type="match status" value="1"/>
</dbReference>
<dbReference type="SUPFAM" id="SSF46785">
    <property type="entry name" value="Winged helix' DNA-binding domain"/>
    <property type="match status" value="1"/>
</dbReference>